<evidence type="ECO:0000313" key="12">
    <source>
        <dbReference type="Proteomes" id="UP000316079"/>
    </source>
</evidence>
<evidence type="ECO:0000256" key="3">
    <source>
        <dbReference type="ARBA" id="ARBA00022454"/>
    </source>
</evidence>
<dbReference type="InterPro" id="IPR038275">
    <property type="entry name" value="Nuf2_N_sf"/>
</dbReference>
<keyword evidence="12" id="KW-1185">Reference proteome</keyword>
<proteinExistence type="inferred from homology"/>
<comment type="subcellular location">
    <subcellularLocation>
        <location evidence="1">Chromosome</location>
        <location evidence="1">Centromere</location>
    </subcellularLocation>
</comment>
<keyword evidence="4" id="KW-0132">Cell division</keyword>
<keyword evidence="6 9" id="KW-0175">Coiled coil</keyword>
<evidence type="ECO:0000259" key="10">
    <source>
        <dbReference type="Pfam" id="PF03800"/>
    </source>
</evidence>
<keyword evidence="5" id="KW-0498">Mitosis</keyword>
<evidence type="ECO:0000313" key="11">
    <source>
        <dbReference type="EMBL" id="TRY97796.1"/>
    </source>
</evidence>
<dbReference type="EMBL" id="SRMA01025209">
    <property type="protein sequence ID" value="TRY97796.1"/>
    <property type="molecule type" value="Genomic_DNA"/>
</dbReference>
<organism evidence="11 12">
    <name type="scientific">Danionella cerebrum</name>
    <dbReference type="NCBI Taxonomy" id="2873325"/>
    <lineage>
        <taxon>Eukaryota</taxon>
        <taxon>Metazoa</taxon>
        <taxon>Chordata</taxon>
        <taxon>Craniata</taxon>
        <taxon>Vertebrata</taxon>
        <taxon>Euteleostomi</taxon>
        <taxon>Actinopterygii</taxon>
        <taxon>Neopterygii</taxon>
        <taxon>Teleostei</taxon>
        <taxon>Ostariophysi</taxon>
        <taxon>Cypriniformes</taxon>
        <taxon>Danionidae</taxon>
        <taxon>Danioninae</taxon>
        <taxon>Danionella</taxon>
    </lineage>
</organism>
<dbReference type="Gene3D" id="1.10.418.60">
    <property type="entry name" value="Ncd80 complex, Nuf2 subunit"/>
    <property type="match status" value="1"/>
</dbReference>
<evidence type="ECO:0000256" key="4">
    <source>
        <dbReference type="ARBA" id="ARBA00022618"/>
    </source>
</evidence>
<comment type="caution">
    <text evidence="11">The sequence shown here is derived from an EMBL/GenBank/DDBJ whole genome shotgun (WGS) entry which is preliminary data.</text>
</comment>
<keyword evidence="8" id="KW-0137">Centromere</keyword>
<dbReference type="GO" id="GO:0031262">
    <property type="term" value="C:Ndc80 complex"/>
    <property type="evidence" value="ECO:0007669"/>
    <property type="project" value="InterPro"/>
</dbReference>
<reference evidence="11 12" key="1">
    <citation type="journal article" date="2019" name="Sci. Data">
        <title>Hybrid genome assembly and annotation of Danionella translucida.</title>
        <authorList>
            <person name="Kadobianskyi M."/>
            <person name="Schulze L."/>
            <person name="Schuelke M."/>
            <person name="Judkewitz B."/>
        </authorList>
    </citation>
    <scope>NUCLEOTIDE SEQUENCE [LARGE SCALE GENOMIC DNA]</scope>
    <source>
        <strain evidence="11 12">Bolton</strain>
    </source>
</reference>
<dbReference type="OrthoDB" id="8194677at2759"/>
<feature type="coiled-coil region" evidence="9">
    <location>
        <begin position="424"/>
        <end position="458"/>
    </location>
</feature>
<gene>
    <name evidence="11" type="ORF">DNTS_008288</name>
</gene>
<dbReference type="InterPro" id="IPR005549">
    <property type="entry name" value="Kinetochore_Nuf2_N"/>
</dbReference>
<feature type="domain" description="Kinetochore protein Nuf2 N-terminal" evidence="10">
    <location>
        <begin position="55"/>
        <end position="183"/>
    </location>
</feature>
<feature type="coiled-coil region" evidence="9">
    <location>
        <begin position="247"/>
        <end position="313"/>
    </location>
</feature>
<evidence type="ECO:0000256" key="7">
    <source>
        <dbReference type="ARBA" id="ARBA00023306"/>
    </source>
</evidence>
<keyword evidence="3" id="KW-0158">Chromosome</keyword>
<sequence>RAESLNLLRLTVKERRDIRLEPAAMTDNTYPVYKVDVIVQFFRTEVFLGQDAKHFTRADIVPNPKAMGIILYISFTSQLHAETIQRLYMRILQMVFGLRHECLYMMPFLENVQYPSIYEGVVPVLHVYNRMCQLLPLCHMYDFSLSDLLNPKSKRTISILSAIQNFLHFRKDRLKISSAHQQSFRTDLERLQTCTREIKEAEKKIEKLTTIPPEQQVEARELAAIMADLTATTKQLYNDTTSISEKVSLCKAEIAEITQKMAKKKEEVATEKEEISKLKCQVVESPKELKDAMERMKENLKNIKVSKHNLSNKPWTFAEALCSRLMSTGDPSRAEHADERVEELQIVVQCASQVEADAQLLLKQMQELQSSMCKSDQQREESIHLMAVFRSFQLRALQPVETPLLEVVEFVHSSLRLAAIDFKIQLLLKQVQTLGAMIESLEKELKSLCSDEAQLKRALALKYDKLSKQQIRRQKRKEAKEQHLRDVYARYDKVHQKREDFVKVIEDKNLATKQLKETTQTLREQCSRRTQKAQERYDTLLTTLELFNKRIESILEETNEAASKIKSHF</sequence>
<comment type="similarity">
    <text evidence="2">Belongs to the NUF2 family.</text>
</comment>
<name>A0A553R6K3_9TELE</name>
<accession>A0A553R6K3</accession>
<evidence type="ECO:0000256" key="2">
    <source>
        <dbReference type="ARBA" id="ARBA00005498"/>
    </source>
</evidence>
<dbReference type="Proteomes" id="UP000316079">
    <property type="component" value="Unassembled WGS sequence"/>
</dbReference>
<evidence type="ECO:0000256" key="6">
    <source>
        <dbReference type="ARBA" id="ARBA00023054"/>
    </source>
</evidence>
<evidence type="ECO:0000256" key="1">
    <source>
        <dbReference type="ARBA" id="ARBA00004584"/>
    </source>
</evidence>
<dbReference type="Pfam" id="PF03800">
    <property type="entry name" value="Nuf2"/>
    <property type="match status" value="1"/>
</dbReference>
<keyword evidence="7" id="KW-0131">Cell cycle</keyword>
<evidence type="ECO:0000256" key="5">
    <source>
        <dbReference type="ARBA" id="ARBA00022776"/>
    </source>
</evidence>
<dbReference type="GO" id="GO:0051301">
    <property type="term" value="P:cell division"/>
    <property type="evidence" value="ECO:0007669"/>
    <property type="project" value="UniProtKB-KW"/>
</dbReference>
<feature type="non-terminal residue" evidence="11">
    <location>
        <position position="1"/>
    </location>
</feature>
<protein>
    <recommendedName>
        <fullName evidence="10">Kinetochore protein Nuf2 N-terminal domain-containing protein</fullName>
    </recommendedName>
</protein>
<dbReference type="AlphaFoldDB" id="A0A553R6K3"/>
<evidence type="ECO:0000256" key="9">
    <source>
        <dbReference type="SAM" id="Coils"/>
    </source>
</evidence>
<evidence type="ECO:0000256" key="8">
    <source>
        <dbReference type="ARBA" id="ARBA00023328"/>
    </source>
</evidence>